<gene>
    <name evidence="4" type="ORF">KCV03_g4593</name>
</gene>
<feature type="domain" description="Xylanolytic transcriptional activator regulatory" evidence="3">
    <location>
        <begin position="350"/>
        <end position="423"/>
    </location>
</feature>
<dbReference type="PANTHER" id="PTHR46910:SF11">
    <property type="entry name" value="ZN(2)-C6 FUNGAL-TYPE DOMAIN-CONTAINING PROTEIN"/>
    <property type="match status" value="1"/>
</dbReference>
<evidence type="ECO:0000313" key="5">
    <source>
        <dbReference type="Proteomes" id="UP000767238"/>
    </source>
</evidence>
<dbReference type="GO" id="GO:0006351">
    <property type="term" value="P:DNA-templated transcription"/>
    <property type="evidence" value="ECO:0007669"/>
    <property type="project" value="InterPro"/>
</dbReference>
<dbReference type="CDD" id="cd12148">
    <property type="entry name" value="fungal_TF_MHR"/>
    <property type="match status" value="1"/>
</dbReference>
<sequence length="701" mass="77524">MAPQEVINLAVNRASASHPATAGAPILSPKLGPDSGTGTGAGSGITIASAPTSTSHTATGVKRSRYVSRACDLFDIEDTSEGQQSLAAQTDVPVQDLLSRLTKLESDLAQERMTRERTFQFLLEHRSRDALDMQQSSNMFVASIHNHSLAHNIADEHASSYAGQFSVGHSDSAQLYTEHAAPDYDAQLCDQNLSLPTVRINCFTADRKSLPACCHHDLMLTRGQWSADEGTNLMATVRRYFDGLASHYPCLNEGQTVAQLQSYFADQDSDVDPNVDTVQFVALIHLIEALQAIVEDDCTGEDELPGWERVQQASHLLAHTAWLASGNLLTIQCLIIKCLYLLAAQEYHASYGVVGEAVRLCYLTGLHVQSRHADKSPFEIHMHQRTFWTLYCLDRKVSQSCRTPYFIRNCEIEVDLPACVDDKLIGGSEQLPDEDFDALGVPYLRSNVKWARLGGETWDKIFCVNANRPVDEEVIVTFDAKIENLRRRIPKKLQWTKDSLKVMLAQADSTRLAPLAMMLHLRANQLRLQLRQPENRLSSEFRNEDIGTSLALATDTTTIVHDFCFAMHMTNRDRFSCATYMQDAVKALANIILDSIVDENVFQDASASFKKALAVLQSLAPKFKAARRILEEFESLIRRVNDATVAHLPVKGRSNGHHGSGDLYAQAADIDTDHLGAATALHGLRSGTNRELCTTESGTNI</sequence>
<dbReference type="InterPro" id="IPR050987">
    <property type="entry name" value="AtrR-like"/>
</dbReference>
<dbReference type="Pfam" id="PF04082">
    <property type="entry name" value="Fungal_trans"/>
    <property type="match status" value="1"/>
</dbReference>
<feature type="non-terminal residue" evidence="4">
    <location>
        <position position="701"/>
    </location>
</feature>
<feature type="region of interest" description="Disordered" evidence="2">
    <location>
        <begin position="14"/>
        <end position="40"/>
    </location>
</feature>
<evidence type="ECO:0000256" key="1">
    <source>
        <dbReference type="ARBA" id="ARBA00023242"/>
    </source>
</evidence>
<dbReference type="SMART" id="SM00906">
    <property type="entry name" value="Fungal_trans"/>
    <property type="match status" value="1"/>
</dbReference>
<dbReference type="GO" id="GO:0008270">
    <property type="term" value="F:zinc ion binding"/>
    <property type="evidence" value="ECO:0007669"/>
    <property type="project" value="InterPro"/>
</dbReference>
<evidence type="ECO:0000256" key="2">
    <source>
        <dbReference type="SAM" id="MobiDB-lite"/>
    </source>
</evidence>
<organism evidence="4 5">
    <name type="scientific">Aureobasidium melanogenum</name>
    <name type="common">Aureobasidium pullulans var. melanogenum</name>
    <dbReference type="NCBI Taxonomy" id="46634"/>
    <lineage>
        <taxon>Eukaryota</taxon>
        <taxon>Fungi</taxon>
        <taxon>Dikarya</taxon>
        <taxon>Ascomycota</taxon>
        <taxon>Pezizomycotina</taxon>
        <taxon>Dothideomycetes</taxon>
        <taxon>Dothideomycetidae</taxon>
        <taxon>Dothideales</taxon>
        <taxon>Saccotheciaceae</taxon>
        <taxon>Aureobasidium</taxon>
    </lineage>
</organism>
<dbReference type="InterPro" id="IPR007219">
    <property type="entry name" value="XnlR_reg_dom"/>
</dbReference>
<name>A0A9P8GIP0_AURME</name>
<dbReference type="PANTHER" id="PTHR46910">
    <property type="entry name" value="TRANSCRIPTION FACTOR PDR1"/>
    <property type="match status" value="1"/>
</dbReference>
<evidence type="ECO:0000259" key="3">
    <source>
        <dbReference type="SMART" id="SM00906"/>
    </source>
</evidence>
<evidence type="ECO:0000313" key="4">
    <source>
        <dbReference type="EMBL" id="KAH0222375.1"/>
    </source>
</evidence>
<proteinExistence type="predicted"/>
<dbReference type="Proteomes" id="UP000767238">
    <property type="component" value="Unassembled WGS sequence"/>
</dbReference>
<reference evidence="4" key="1">
    <citation type="journal article" date="2021" name="J Fungi (Basel)">
        <title>Virulence traits and population genomics of the black yeast Aureobasidium melanogenum.</title>
        <authorList>
            <person name="Cernosa A."/>
            <person name="Sun X."/>
            <person name="Gostincar C."/>
            <person name="Fang C."/>
            <person name="Gunde-Cimerman N."/>
            <person name="Song Z."/>
        </authorList>
    </citation>
    <scope>NUCLEOTIDE SEQUENCE</scope>
    <source>
        <strain evidence="4">EXF-8016</strain>
    </source>
</reference>
<reference evidence="4" key="2">
    <citation type="submission" date="2021-08" db="EMBL/GenBank/DDBJ databases">
        <authorList>
            <person name="Gostincar C."/>
            <person name="Sun X."/>
            <person name="Song Z."/>
            <person name="Gunde-Cimerman N."/>
        </authorList>
    </citation>
    <scope>NUCLEOTIDE SEQUENCE</scope>
    <source>
        <strain evidence="4">EXF-8016</strain>
    </source>
</reference>
<dbReference type="EMBL" id="JAHFYH010000028">
    <property type="protein sequence ID" value="KAH0222375.1"/>
    <property type="molecule type" value="Genomic_DNA"/>
</dbReference>
<comment type="caution">
    <text evidence="4">The sequence shown here is derived from an EMBL/GenBank/DDBJ whole genome shotgun (WGS) entry which is preliminary data.</text>
</comment>
<dbReference type="GO" id="GO:0003677">
    <property type="term" value="F:DNA binding"/>
    <property type="evidence" value="ECO:0007669"/>
    <property type="project" value="InterPro"/>
</dbReference>
<accession>A0A9P8GIP0</accession>
<dbReference type="AlphaFoldDB" id="A0A9P8GIP0"/>
<keyword evidence="1" id="KW-0539">Nucleus</keyword>
<protein>
    <recommendedName>
        <fullName evidence="3">Xylanolytic transcriptional activator regulatory domain-containing protein</fullName>
    </recommendedName>
</protein>
<dbReference type="GO" id="GO:0003700">
    <property type="term" value="F:DNA-binding transcription factor activity"/>
    <property type="evidence" value="ECO:0007669"/>
    <property type="project" value="InterPro"/>
</dbReference>